<dbReference type="OrthoDB" id="6402501at2"/>
<dbReference type="InterPro" id="IPR008621">
    <property type="entry name" value="Cbb3-typ_cyt_oxidase_comp"/>
</dbReference>
<evidence type="ECO:0000313" key="3">
    <source>
        <dbReference type="Proteomes" id="UP000248926"/>
    </source>
</evidence>
<protein>
    <submittedName>
        <fullName evidence="2">CcoQ/FixQ family Cbb3-type cytochrome c oxidase assembly chaperone</fullName>
    </submittedName>
</protein>
<dbReference type="RefSeq" id="WP_111980960.1">
    <property type="nucleotide sequence ID" value="NZ_NFZS01000001.1"/>
</dbReference>
<dbReference type="Proteomes" id="UP000248926">
    <property type="component" value="Unassembled WGS sequence"/>
</dbReference>
<gene>
    <name evidence="2" type="ORF">CA260_03010</name>
</gene>
<keyword evidence="1" id="KW-1133">Transmembrane helix</keyword>
<dbReference type="Pfam" id="PF05545">
    <property type="entry name" value="FixQ"/>
    <property type="match status" value="1"/>
</dbReference>
<accession>A0A328P4D8</accession>
<name>A0A328P4D8_9GAMM</name>
<sequence length="46" mass="5078">MIPGLITAFLLVLFIVGCILLWRPGVKPVLDAAARMPLDDDKEERA</sequence>
<organism evidence="2 3">
    <name type="scientific">Dyella jiangningensis</name>
    <dbReference type="NCBI Taxonomy" id="1379159"/>
    <lineage>
        <taxon>Bacteria</taxon>
        <taxon>Pseudomonadati</taxon>
        <taxon>Pseudomonadota</taxon>
        <taxon>Gammaproteobacteria</taxon>
        <taxon>Lysobacterales</taxon>
        <taxon>Rhodanobacteraceae</taxon>
        <taxon>Dyella</taxon>
    </lineage>
</organism>
<evidence type="ECO:0000313" key="2">
    <source>
        <dbReference type="EMBL" id="RAO76899.1"/>
    </source>
</evidence>
<proteinExistence type="predicted"/>
<keyword evidence="1" id="KW-0812">Transmembrane</keyword>
<keyword evidence="1" id="KW-0472">Membrane</keyword>
<keyword evidence="3" id="KW-1185">Reference proteome</keyword>
<dbReference type="AlphaFoldDB" id="A0A328P4D8"/>
<comment type="caution">
    <text evidence="2">The sequence shown here is derived from an EMBL/GenBank/DDBJ whole genome shotgun (WGS) entry which is preliminary data.</text>
</comment>
<dbReference type="EMBL" id="NFZS01000001">
    <property type="protein sequence ID" value="RAO76899.1"/>
    <property type="molecule type" value="Genomic_DNA"/>
</dbReference>
<evidence type="ECO:0000256" key="1">
    <source>
        <dbReference type="SAM" id="Phobius"/>
    </source>
</evidence>
<reference evidence="2 3" key="1">
    <citation type="journal article" date="2018" name="Genet. Mol. Biol.">
        <title>The genome sequence of Dyella jiangningensis FCAV SCS01 from a lignocellulose-decomposing microbial consortium metagenome reveals potential for biotechnological applications.</title>
        <authorList>
            <person name="Desiderato J.G."/>
            <person name="Alvarenga D.O."/>
            <person name="Constancio M.T.L."/>
            <person name="Alves L.M.C."/>
            <person name="Varani A.M."/>
        </authorList>
    </citation>
    <scope>NUCLEOTIDE SEQUENCE [LARGE SCALE GENOMIC DNA]</scope>
    <source>
        <strain evidence="2 3">FCAV SCS01</strain>
    </source>
</reference>
<feature type="transmembrane region" description="Helical" evidence="1">
    <location>
        <begin position="6"/>
        <end position="26"/>
    </location>
</feature>